<feature type="domain" description="Exoribonuclease phosphorolytic" evidence="10">
    <location>
        <begin position="159"/>
        <end position="225"/>
    </location>
</feature>
<dbReference type="EMBL" id="RXNR01000013">
    <property type="protein sequence ID" value="RTQ94142.1"/>
    <property type="molecule type" value="Genomic_DNA"/>
</dbReference>
<dbReference type="EC" id="2.7.7.56" evidence="8"/>
<dbReference type="InterPro" id="IPR001247">
    <property type="entry name" value="ExoRNase_PH_dom1"/>
</dbReference>
<dbReference type="GO" id="GO:0031125">
    <property type="term" value="P:rRNA 3'-end processing"/>
    <property type="evidence" value="ECO:0007669"/>
    <property type="project" value="UniProtKB-ARBA"/>
</dbReference>
<comment type="function">
    <text evidence="8">Phosphorolytic 3'-5' exoribonuclease that plays an important role in tRNA 3'-end maturation. Removes nucleotide residues following the 3'-CCA terminus of tRNAs; can also add nucleotides to the ends of RNA molecules by using nucleoside diphosphates as substrates, but this may not be physiologically important. Probably plays a role in initiation of 16S rRNA degradation (leading to ribosome degradation) during starvation.</text>
</comment>
<evidence type="ECO:0000256" key="4">
    <source>
        <dbReference type="ARBA" id="ARBA00022679"/>
    </source>
</evidence>
<evidence type="ECO:0000259" key="9">
    <source>
        <dbReference type="Pfam" id="PF01138"/>
    </source>
</evidence>
<gene>
    <name evidence="8 11" type="primary">rph</name>
    <name evidence="11" type="ORF">EKG35_06390</name>
</gene>
<dbReference type="Proteomes" id="UP000276349">
    <property type="component" value="Unassembled WGS sequence"/>
</dbReference>
<dbReference type="GO" id="GO:0008033">
    <property type="term" value="P:tRNA processing"/>
    <property type="evidence" value="ECO:0007669"/>
    <property type="project" value="UniProtKB-UniRule"/>
</dbReference>
<keyword evidence="2 8" id="KW-0698">rRNA processing</keyword>
<accession>A0A3S0JSW3</accession>
<dbReference type="GO" id="GO:0000049">
    <property type="term" value="F:tRNA binding"/>
    <property type="evidence" value="ECO:0007669"/>
    <property type="project" value="UniProtKB-UniRule"/>
</dbReference>
<evidence type="ECO:0000313" key="11">
    <source>
        <dbReference type="EMBL" id="RTQ94142.1"/>
    </source>
</evidence>
<keyword evidence="3 8" id="KW-0820">tRNA-binding</keyword>
<dbReference type="NCBIfam" id="TIGR01966">
    <property type="entry name" value="RNasePH"/>
    <property type="match status" value="1"/>
</dbReference>
<feature type="binding site" evidence="8">
    <location>
        <position position="87"/>
    </location>
    <ligand>
        <name>phosphate</name>
        <dbReference type="ChEBI" id="CHEBI:43474"/>
        <note>substrate</note>
    </ligand>
</feature>
<reference evidence="11 12" key="1">
    <citation type="submission" date="2018-12" db="EMBL/GenBank/DDBJ databases">
        <authorList>
            <person name="Yu L."/>
        </authorList>
    </citation>
    <scope>NUCLEOTIDE SEQUENCE [LARGE SCALE GENOMIC DNA]</scope>
    <source>
        <strain evidence="11 12">S5H2222</strain>
    </source>
</reference>
<dbReference type="RefSeq" id="WP_126293611.1">
    <property type="nucleotide sequence ID" value="NZ_CP155468.1"/>
</dbReference>
<dbReference type="SUPFAM" id="SSF54211">
    <property type="entry name" value="Ribosomal protein S5 domain 2-like"/>
    <property type="match status" value="1"/>
</dbReference>
<dbReference type="PANTHER" id="PTHR11953:SF0">
    <property type="entry name" value="EXOSOME COMPLEX COMPONENT RRP41"/>
    <property type="match status" value="1"/>
</dbReference>
<proteinExistence type="inferred from homology"/>
<dbReference type="OrthoDB" id="9802265at2"/>
<dbReference type="Pfam" id="PF01138">
    <property type="entry name" value="RNase_PH"/>
    <property type="match status" value="1"/>
</dbReference>
<dbReference type="AlphaFoldDB" id="A0A3S0JSW3"/>
<dbReference type="HAMAP" id="MF_00564">
    <property type="entry name" value="RNase_PH"/>
    <property type="match status" value="1"/>
</dbReference>
<dbReference type="SUPFAM" id="SSF55666">
    <property type="entry name" value="Ribonuclease PH domain 2-like"/>
    <property type="match status" value="1"/>
</dbReference>
<dbReference type="Gene3D" id="3.30.230.70">
    <property type="entry name" value="GHMP Kinase, N-terminal domain"/>
    <property type="match status" value="1"/>
</dbReference>
<keyword evidence="12" id="KW-1185">Reference proteome</keyword>
<evidence type="ECO:0000256" key="7">
    <source>
        <dbReference type="ARBA" id="ARBA00022884"/>
    </source>
</evidence>
<dbReference type="InterPro" id="IPR020568">
    <property type="entry name" value="Ribosomal_Su5_D2-typ_SF"/>
</dbReference>
<dbReference type="InterPro" id="IPR015847">
    <property type="entry name" value="ExoRNase_PH_dom2"/>
</dbReference>
<keyword evidence="5 8" id="KW-0819">tRNA processing</keyword>
<feature type="binding site" evidence="8">
    <location>
        <begin position="125"/>
        <end position="127"/>
    </location>
    <ligand>
        <name>phosphate</name>
        <dbReference type="ChEBI" id="CHEBI:43474"/>
        <note>substrate</note>
    </ligand>
</feature>
<comment type="similarity">
    <text evidence="1 8">Belongs to the RNase PH family.</text>
</comment>
<dbReference type="InterPro" id="IPR050080">
    <property type="entry name" value="RNase_PH"/>
</dbReference>
<dbReference type="PROSITE" id="PS01277">
    <property type="entry name" value="RIBONUCLEASE_PH"/>
    <property type="match status" value="1"/>
</dbReference>
<dbReference type="PANTHER" id="PTHR11953">
    <property type="entry name" value="EXOSOME COMPLEX COMPONENT"/>
    <property type="match status" value="1"/>
</dbReference>
<keyword evidence="6 8" id="KW-0548">Nucleotidyltransferase</keyword>
<evidence type="ECO:0000256" key="1">
    <source>
        <dbReference type="ARBA" id="ARBA00006678"/>
    </source>
</evidence>
<dbReference type="InterPro" id="IPR018336">
    <property type="entry name" value="RNase_PH_CS"/>
</dbReference>
<evidence type="ECO:0000256" key="2">
    <source>
        <dbReference type="ARBA" id="ARBA00022552"/>
    </source>
</evidence>
<dbReference type="GO" id="GO:0000175">
    <property type="term" value="F:3'-5'-RNA exonuclease activity"/>
    <property type="evidence" value="ECO:0007669"/>
    <property type="project" value="UniProtKB-UniRule"/>
</dbReference>
<evidence type="ECO:0000313" key="12">
    <source>
        <dbReference type="Proteomes" id="UP000276349"/>
    </source>
</evidence>
<dbReference type="Pfam" id="PF03725">
    <property type="entry name" value="RNase_PH_C"/>
    <property type="match status" value="1"/>
</dbReference>
<dbReference type="InterPro" id="IPR036345">
    <property type="entry name" value="ExoRNase_PH_dom2_sf"/>
</dbReference>
<dbReference type="CDD" id="cd11362">
    <property type="entry name" value="RNase_PH_bact"/>
    <property type="match status" value="1"/>
</dbReference>
<evidence type="ECO:0000256" key="5">
    <source>
        <dbReference type="ARBA" id="ARBA00022694"/>
    </source>
</evidence>
<comment type="catalytic activity">
    <reaction evidence="8">
        <text>tRNA(n+1) + phosphate = tRNA(n) + a ribonucleoside 5'-diphosphate</text>
        <dbReference type="Rhea" id="RHEA:10628"/>
        <dbReference type="Rhea" id="RHEA-COMP:17343"/>
        <dbReference type="Rhea" id="RHEA-COMP:17344"/>
        <dbReference type="ChEBI" id="CHEBI:43474"/>
        <dbReference type="ChEBI" id="CHEBI:57930"/>
        <dbReference type="ChEBI" id="CHEBI:173114"/>
        <dbReference type="EC" id="2.7.7.56"/>
    </reaction>
</comment>
<sequence length="252" mass="27346">MTRHDGREVDQLRPVNIEKNYLMHPEGSVLIKVGNTKVICTATIEDRVPGFLRGQGKGWITAEYSMLPRATAERTQRDSSRGKVNGRTMEIQRLIGRALRAIVDLEALGEKTVWIDCDVIQADGGTRTASITGAFVALTIAIAKIHEIKPFAKFPIVDFLAATSVGIIDELGPILDLNYVEDVAAAVDMNLVMTGAGRFVEIQGTGEEATFSRDELNTLLDLGEKGISELIAIQKEVLGEAANLVGSLKEEA</sequence>
<dbReference type="GO" id="GO:0009022">
    <property type="term" value="F:tRNA nucleotidyltransferase activity"/>
    <property type="evidence" value="ECO:0007669"/>
    <property type="project" value="UniProtKB-UniRule"/>
</dbReference>
<protein>
    <recommendedName>
        <fullName evidence="8">Ribonuclease PH</fullName>
        <shortName evidence="8">RNase PH</shortName>
        <ecNumber evidence="8">2.7.7.56</ecNumber>
    </recommendedName>
    <alternativeName>
        <fullName evidence="8">tRNA nucleotidyltransferase</fullName>
    </alternativeName>
</protein>
<dbReference type="FunFam" id="3.30.230.70:FF:000003">
    <property type="entry name" value="Ribonuclease PH"/>
    <property type="match status" value="1"/>
</dbReference>
<evidence type="ECO:0000256" key="3">
    <source>
        <dbReference type="ARBA" id="ARBA00022555"/>
    </source>
</evidence>
<keyword evidence="7" id="KW-0694">RNA-binding</keyword>
<feature type="domain" description="Exoribonuclease phosphorolytic" evidence="9">
    <location>
        <begin position="11"/>
        <end position="141"/>
    </location>
</feature>
<organism evidence="11 12">
    <name type="scientific">Lysinibacillus telephonicus</name>
    <dbReference type="NCBI Taxonomy" id="1714840"/>
    <lineage>
        <taxon>Bacteria</taxon>
        <taxon>Bacillati</taxon>
        <taxon>Bacillota</taxon>
        <taxon>Bacilli</taxon>
        <taxon>Bacillales</taxon>
        <taxon>Bacillaceae</taxon>
        <taxon>Lysinibacillus</taxon>
    </lineage>
</organism>
<comment type="caution">
    <text evidence="11">The sequence shown here is derived from an EMBL/GenBank/DDBJ whole genome shotgun (WGS) entry which is preliminary data.</text>
</comment>
<comment type="subunit">
    <text evidence="8">Homohexameric ring arranged as a trimer of dimers.</text>
</comment>
<dbReference type="InterPro" id="IPR027408">
    <property type="entry name" value="PNPase/RNase_PH_dom_sf"/>
</dbReference>
<dbReference type="InterPro" id="IPR002381">
    <property type="entry name" value="RNase_PH_bac-type"/>
</dbReference>
<evidence type="ECO:0000259" key="10">
    <source>
        <dbReference type="Pfam" id="PF03725"/>
    </source>
</evidence>
<evidence type="ECO:0000256" key="8">
    <source>
        <dbReference type="HAMAP-Rule" id="MF_00564"/>
    </source>
</evidence>
<evidence type="ECO:0000256" key="6">
    <source>
        <dbReference type="ARBA" id="ARBA00022695"/>
    </source>
</evidence>
<dbReference type="GO" id="GO:0016075">
    <property type="term" value="P:rRNA catabolic process"/>
    <property type="evidence" value="ECO:0007669"/>
    <property type="project" value="UniProtKB-UniRule"/>
</dbReference>
<keyword evidence="4 8" id="KW-0808">Transferase</keyword>
<name>A0A3S0JSW3_9BACI</name>